<proteinExistence type="inferred from homology"/>
<dbReference type="FunFam" id="2.40.30.10:FF:000008">
    <property type="entry name" value="Translation initiation factor IF-2"/>
    <property type="match status" value="1"/>
</dbReference>
<evidence type="ECO:0000256" key="8">
    <source>
        <dbReference type="HAMAP-Rule" id="MF_00100"/>
    </source>
</evidence>
<evidence type="ECO:0000259" key="11">
    <source>
        <dbReference type="PROSITE" id="PS51722"/>
    </source>
</evidence>
<dbReference type="SUPFAM" id="SSF52156">
    <property type="entry name" value="Initiation factor IF2/eIF5b, domain 3"/>
    <property type="match status" value="1"/>
</dbReference>
<keyword evidence="5 8" id="KW-0648">Protein biosynthesis</keyword>
<dbReference type="InterPro" id="IPR005225">
    <property type="entry name" value="Small_GTP-bd"/>
</dbReference>
<dbReference type="FunFam" id="2.40.30.10:FF:000007">
    <property type="entry name" value="Translation initiation factor IF-2"/>
    <property type="match status" value="1"/>
</dbReference>
<feature type="compositionally biased region" description="Basic and acidic residues" evidence="10">
    <location>
        <begin position="183"/>
        <end position="200"/>
    </location>
</feature>
<evidence type="ECO:0000256" key="1">
    <source>
        <dbReference type="ARBA" id="ARBA00007733"/>
    </source>
</evidence>
<feature type="region of interest" description="Disordered" evidence="10">
    <location>
        <begin position="53"/>
        <end position="379"/>
    </location>
</feature>
<evidence type="ECO:0000256" key="4">
    <source>
        <dbReference type="ARBA" id="ARBA00022741"/>
    </source>
</evidence>
<comment type="function">
    <text evidence="7 8 9">One of the essential components for the initiation of protein synthesis. Protects formylmethionyl-tRNA from spontaneous hydrolysis and promotes its binding to the 30S ribosomal subunits. Also involved in the hydrolysis of GTP during the formation of the 70S ribosomal complex.</text>
</comment>
<name>A0A951QNM4_9CYAN</name>
<dbReference type="InterPro" id="IPR023115">
    <property type="entry name" value="TIF_IF2_dom3"/>
</dbReference>
<dbReference type="FunFam" id="3.40.50.10050:FF:000001">
    <property type="entry name" value="Translation initiation factor IF-2"/>
    <property type="match status" value="1"/>
</dbReference>
<dbReference type="PROSITE" id="PS51722">
    <property type="entry name" value="G_TR_2"/>
    <property type="match status" value="1"/>
</dbReference>
<comment type="subcellular location">
    <subcellularLocation>
        <location evidence="8">Cytoplasm</location>
    </subcellularLocation>
</comment>
<feature type="compositionally biased region" description="Acidic residues" evidence="10">
    <location>
        <begin position="412"/>
        <end position="424"/>
    </location>
</feature>
<dbReference type="Pfam" id="PF04760">
    <property type="entry name" value="IF2_N"/>
    <property type="match status" value="2"/>
</dbReference>
<dbReference type="InterPro" id="IPR027417">
    <property type="entry name" value="P-loop_NTPase"/>
</dbReference>
<feature type="compositionally biased region" description="Low complexity" evidence="10">
    <location>
        <begin position="286"/>
        <end position="295"/>
    </location>
</feature>
<feature type="compositionally biased region" description="Low complexity" evidence="10">
    <location>
        <begin position="444"/>
        <end position="456"/>
    </location>
</feature>
<dbReference type="GO" id="GO:0005829">
    <property type="term" value="C:cytosol"/>
    <property type="evidence" value="ECO:0007669"/>
    <property type="project" value="TreeGrafter"/>
</dbReference>
<dbReference type="Pfam" id="PF00009">
    <property type="entry name" value="GTP_EFTU"/>
    <property type="match status" value="1"/>
</dbReference>
<evidence type="ECO:0000256" key="2">
    <source>
        <dbReference type="ARBA" id="ARBA00020675"/>
    </source>
</evidence>
<keyword evidence="6 8" id="KW-0342">GTP-binding</keyword>
<evidence type="ECO:0000256" key="6">
    <source>
        <dbReference type="ARBA" id="ARBA00023134"/>
    </source>
</evidence>
<evidence type="ECO:0000313" key="13">
    <source>
        <dbReference type="Proteomes" id="UP000729701"/>
    </source>
</evidence>
<organism evidence="12 13">
    <name type="scientific">Cyanomargarita calcarea GSE-NOS-MK-12-04C</name>
    <dbReference type="NCBI Taxonomy" id="2839659"/>
    <lineage>
        <taxon>Bacteria</taxon>
        <taxon>Bacillati</taxon>
        <taxon>Cyanobacteriota</taxon>
        <taxon>Cyanophyceae</taxon>
        <taxon>Nostocales</taxon>
        <taxon>Cyanomargaritaceae</taxon>
        <taxon>Cyanomargarita</taxon>
    </lineage>
</organism>
<evidence type="ECO:0000256" key="5">
    <source>
        <dbReference type="ARBA" id="ARBA00022917"/>
    </source>
</evidence>
<feature type="compositionally biased region" description="Basic and acidic residues" evidence="10">
    <location>
        <begin position="247"/>
        <end position="257"/>
    </location>
</feature>
<gene>
    <name evidence="8 12" type="primary">infB</name>
    <name evidence="12" type="ORF">KME60_18080</name>
</gene>
<feature type="binding site" evidence="8">
    <location>
        <begin position="692"/>
        <end position="695"/>
    </location>
    <ligand>
        <name>GTP</name>
        <dbReference type="ChEBI" id="CHEBI:37565"/>
    </ligand>
</feature>
<dbReference type="Gene3D" id="2.40.30.10">
    <property type="entry name" value="Translation factors"/>
    <property type="match status" value="2"/>
</dbReference>
<accession>A0A951QNM4</accession>
<evidence type="ECO:0000256" key="3">
    <source>
        <dbReference type="ARBA" id="ARBA00022540"/>
    </source>
</evidence>
<dbReference type="InterPro" id="IPR015760">
    <property type="entry name" value="TIF_IF2"/>
</dbReference>
<sequence>MNNGKVRIYELSKELNLDNKELLAICDQLNIAVKSHSSTIAESDAEQIRTAAEKLAASNVTQKKEQSTTSNKPNSQPTNGRNRPAAPHKQQILEIRKPKILRNPSANAQEASISTPFASSEANPPSPPRPFATPVSPMKPTAPIRPVPRNLSETAQEPDVTDKDQIENSQIENPNANQQIEKIAPEKRTGGPRPKPEKPQKPQLTAPPARPASEKQDFTPESSEPETETEKPNLTPQQPQQVSGEKPLLKRDREQVKPRVNKPATDSPSPMPFPASGGAPPPPRPTRVGSGAPGAPGAPGPVRTEQRVNRPSAPGDPQRPSRPSRPSEAPAAVATPPRHMAGAGAKGDTGANEGDIPNDDILELKRPTAPRLVKGGKKWQEEEIIEEGKDLKTGKAAVKNKRLKPLVDDEDFEEDFLDDDDDPDAPTTVQVSNAIVRPPKPKAARPAQPVAAVAIASPTTRGNKKPGASRGESSNRRRGGGGGGGGETELKVDRPEKLTVTGPMTVQELAEALAIADTEIVKILFMKGMAVSITQNLDIPTITQVATELEIPVETAERESEARKVTEMIEVADLEFLHRRPPIVTIMGHVDHGKTTLLDSIRKTKVAAGEAGGITQHIGAYHVDVEHEGNIQQVVFLDTPGHEAFTAMRARGSRVGDIAILVVAADDGVRPQTIEAISHAQAAQVPIIVAINKIDKEGAQPDRVKQELTKYNLTPEEWGGGTIMVPVSAIKGENLDTLLEMILLVAEVEELNANPDRHAKGTVIEAHLDKAKGAVATLLIQNGTLRVGDILVAGSAFGKVRAMVDDRGRRVEAAAPSFAVEVLGLSDVPGAGDEFDVFDNEKEARALASERAAQKRETRIMGGGVTLTTLSAQAQQGELKELNLILKADVQGSLEAIVGSLKQIPQNEVQIRLLLSAAGEITETDIDLASASNAVIIGFNTTFASGARQAADEAGVDVREYNIIYKLLEDIEGALEGLLEPELVEETLGQAEVRQVFTIGRGAIAGCYVQSGKILRNCKLRVRRGSKLIYETGLDSLKRMKDDVKEVNAGYECGVGVDKFTDWAEGDVIEAYQMVTKRRTLASAAK</sequence>
<dbReference type="AlphaFoldDB" id="A0A951QNM4"/>
<dbReference type="InterPro" id="IPR053905">
    <property type="entry name" value="EF-G-like_DII"/>
</dbReference>
<comment type="similarity">
    <text evidence="1 8 9">Belongs to the TRAFAC class translation factor GTPase superfamily. Classic translation factor GTPase family. IF-2 subfamily.</text>
</comment>
<dbReference type="PANTHER" id="PTHR43381:SF5">
    <property type="entry name" value="TR-TYPE G DOMAIN-CONTAINING PROTEIN"/>
    <property type="match status" value="1"/>
</dbReference>
<feature type="compositionally biased region" description="Polar residues" evidence="10">
    <location>
        <begin position="232"/>
        <end position="243"/>
    </location>
</feature>
<dbReference type="Gene3D" id="3.40.50.300">
    <property type="entry name" value="P-loop containing nucleotide triphosphate hydrolases"/>
    <property type="match status" value="1"/>
</dbReference>
<dbReference type="CDD" id="cd03702">
    <property type="entry name" value="IF2_mtIF2_II"/>
    <property type="match status" value="1"/>
</dbReference>
<feature type="region of interest" description="Disordered" evidence="10">
    <location>
        <begin position="412"/>
        <end position="495"/>
    </location>
</feature>
<dbReference type="InterPro" id="IPR000178">
    <property type="entry name" value="TF_IF2_bacterial-like"/>
</dbReference>
<dbReference type="GO" id="GO:0003924">
    <property type="term" value="F:GTPase activity"/>
    <property type="evidence" value="ECO:0007669"/>
    <property type="project" value="UniProtKB-UniRule"/>
</dbReference>
<protein>
    <recommendedName>
        <fullName evidence="2 8">Translation initiation factor IF-2</fullName>
    </recommendedName>
</protein>
<keyword evidence="8" id="KW-0963">Cytoplasm</keyword>
<feature type="compositionally biased region" description="Pro residues" evidence="10">
    <location>
        <begin position="269"/>
        <end position="285"/>
    </location>
</feature>
<evidence type="ECO:0000256" key="10">
    <source>
        <dbReference type="SAM" id="MobiDB-lite"/>
    </source>
</evidence>
<dbReference type="SUPFAM" id="SSF50447">
    <property type="entry name" value="Translation proteins"/>
    <property type="match status" value="2"/>
</dbReference>
<dbReference type="CDD" id="cd03692">
    <property type="entry name" value="mtIF2_IVc"/>
    <property type="match status" value="1"/>
</dbReference>
<dbReference type="PANTHER" id="PTHR43381">
    <property type="entry name" value="TRANSLATION INITIATION FACTOR IF-2-RELATED"/>
    <property type="match status" value="1"/>
</dbReference>
<evidence type="ECO:0000256" key="7">
    <source>
        <dbReference type="ARBA" id="ARBA00025162"/>
    </source>
</evidence>
<dbReference type="FunFam" id="3.40.50.300:FF:000019">
    <property type="entry name" value="Translation initiation factor IF-2"/>
    <property type="match status" value="1"/>
</dbReference>
<feature type="binding site" evidence="8">
    <location>
        <begin position="638"/>
        <end position="642"/>
    </location>
    <ligand>
        <name>GTP</name>
        <dbReference type="ChEBI" id="CHEBI:37565"/>
    </ligand>
</feature>
<dbReference type="InterPro" id="IPR000795">
    <property type="entry name" value="T_Tr_GTP-bd_dom"/>
</dbReference>
<dbReference type="InterPro" id="IPR009000">
    <property type="entry name" value="Transl_B-barrel_sf"/>
</dbReference>
<dbReference type="InterPro" id="IPR006847">
    <property type="entry name" value="IF2_N"/>
</dbReference>
<keyword evidence="3 8" id="KW-0396">Initiation factor</keyword>
<evidence type="ECO:0000256" key="9">
    <source>
        <dbReference type="RuleBase" id="RU000644"/>
    </source>
</evidence>
<feature type="compositionally biased region" description="Polar residues" evidence="10">
    <location>
        <begin position="167"/>
        <end position="180"/>
    </location>
</feature>
<dbReference type="GO" id="GO:0003743">
    <property type="term" value="F:translation initiation factor activity"/>
    <property type="evidence" value="ECO:0007669"/>
    <property type="project" value="UniProtKB-UniRule"/>
</dbReference>
<comment type="caution">
    <text evidence="12">The sequence shown here is derived from an EMBL/GenBank/DDBJ whole genome shotgun (WGS) entry which is preliminary data.</text>
</comment>
<dbReference type="Gene3D" id="3.40.50.10050">
    <property type="entry name" value="Translation initiation factor IF- 2, domain 3"/>
    <property type="match status" value="1"/>
</dbReference>
<dbReference type="Pfam" id="PF22042">
    <property type="entry name" value="EF-G_D2"/>
    <property type="match status" value="1"/>
</dbReference>
<feature type="binding site" evidence="8">
    <location>
        <begin position="588"/>
        <end position="595"/>
    </location>
    <ligand>
        <name>GTP</name>
        <dbReference type="ChEBI" id="CHEBI:37565"/>
    </ligand>
</feature>
<dbReference type="Pfam" id="PF11987">
    <property type="entry name" value="IF-2"/>
    <property type="match status" value="1"/>
</dbReference>
<comment type="caution">
    <text evidence="8">Lacks conserved residue(s) required for the propagation of feature annotation.</text>
</comment>
<dbReference type="CDD" id="cd01887">
    <property type="entry name" value="IF2_eIF5B"/>
    <property type="match status" value="1"/>
</dbReference>
<dbReference type="InterPro" id="IPR044145">
    <property type="entry name" value="IF2_II"/>
</dbReference>
<dbReference type="Gene3D" id="1.10.10.2480">
    <property type="match status" value="1"/>
</dbReference>
<keyword evidence="4 8" id="KW-0547">Nucleotide-binding</keyword>
<dbReference type="EMBL" id="JAHHGZ010000019">
    <property type="protein sequence ID" value="MBW4669272.1"/>
    <property type="molecule type" value="Genomic_DNA"/>
</dbReference>
<reference evidence="12" key="1">
    <citation type="submission" date="2021-05" db="EMBL/GenBank/DDBJ databases">
        <authorList>
            <person name="Pietrasiak N."/>
            <person name="Ward R."/>
            <person name="Stajich J.E."/>
            <person name="Kurbessoian T."/>
        </authorList>
    </citation>
    <scope>NUCLEOTIDE SEQUENCE</scope>
    <source>
        <strain evidence="12">GSE-NOS-MK-12-04C</strain>
    </source>
</reference>
<dbReference type="HAMAP" id="MF_00100_B">
    <property type="entry name" value="IF_2_B"/>
    <property type="match status" value="1"/>
</dbReference>
<dbReference type="InterPro" id="IPR036925">
    <property type="entry name" value="TIF_IF2_dom3_sf"/>
</dbReference>
<dbReference type="PRINTS" id="PR00315">
    <property type="entry name" value="ELONGATNFCT"/>
</dbReference>
<dbReference type="SUPFAM" id="SSF52540">
    <property type="entry name" value="P-loop containing nucleoside triphosphate hydrolases"/>
    <property type="match status" value="1"/>
</dbReference>
<dbReference type="NCBIfam" id="TIGR00231">
    <property type="entry name" value="small_GTP"/>
    <property type="match status" value="1"/>
</dbReference>
<evidence type="ECO:0000313" key="12">
    <source>
        <dbReference type="EMBL" id="MBW4669272.1"/>
    </source>
</evidence>
<feature type="domain" description="Tr-type G" evidence="11">
    <location>
        <begin position="579"/>
        <end position="756"/>
    </location>
</feature>
<feature type="compositionally biased region" description="Polar residues" evidence="10">
    <location>
        <begin position="104"/>
        <end position="123"/>
    </location>
</feature>
<dbReference type="NCBIfam" id="TIGR00487">
    <property type="entry name" value="IF-2"/>
    <property type="match status" value="1"/>
</dbReference>
<dbReference type="Proteomes" id="UP000729701">
    <property type="component" value="Unassembled WGS sequence"/>
</dbReference>
<reference evidence="12" key="2">
    <citation type="journal article" date="2022" name="Microbiol. Resour. Announc.">
        <title>Metagenome Sequencing to Explore Phylogenomics of Terrestrial Cyanobacteria.</title>
        <authorList>
            <person name="Ward R.D."/>
            <person name="Stajich J.E."/>
            <person name="Johansen J.R."/>
            <person name="Huntemann M."/>
            <person name="Clum A."/>
            <person name="Foster B."/>
            <person name="Foster B."/>
            <person name="Roux S."/>
            <person name="Palaniappan K."/>
            <person name="Varghese N."/>
            <person name="Mukherjee S."/>
            <person name="Reddy T.B.K."/>
            <person name="Daum C."/>
            <person name="Copeland A."/>
            <person name="Chen I.A."/>
            <person name="Ivanova N.N."/>
            <person name="Kyrpides N.C."/>
            <person name="Shapiro N."/>
            <person name="Eloe-Fadrosh E.A."/>
            <person name="Pietrasiak N."/>
        </authorList>
    </citation>
    <scope>NUCLEOTIDE SEQUENCE</scope>
    <source>
        <strain evidence="12">GSE-NOS-MK-12-04C</strain>
    </source>
</reference>
<dbReference type="GO" id="GO:0005525">
    <property type="term" value="F:GTP binding"/>
    <property type="evidence" value="ECO:0007669"/>
    <property type="project" value="UniProtKB-KW"/>
</dbReference>
<feature type="compositionally biased region" description="Polar residues" evidence="10">
    <location>
        <begin position="67"/>
        <end position="81"/>
    </location>
</feature>